<feature type="compositionally biased region" description="Low complexity" evidence="1">
    <location>
        <begin position="513"/>
        <end position="522"/>
    </location>
</feature>
<comment type="caution">
    <text evidence="3">The sequence shown here is derived from an EMBL/GenBank/DDBJ whole genome shotgun (WGS) entry which is preliminary data.</text>
</comment>
<dbReference type="InterPro" id="IPR028651">
    <property type="entry name" value="ING_fam"/>
</dbReference>
<gene>
    <name evidence="3" type="ORF">E0L32_007166</name>
</gene>
<reference evidence="3 4" key="1">
    <citation type="submission" date="2019-06" db="EMBL/GenBank/DDBJ databases">
        <title>Draft genome sequence of the filamentous fungus Phialemoniopsis curvata isolated from diesel fuel.</title>
        <authorList>
            <person name="Varaljay V.A."/>
            <person name="Lyon W.J."/>
            <person name="Crouch A.L."/>
            <person name="Drake C.E."/>
            <person name="Hollomon J.M."/>
            <person name="Nadeau L.J."/>
            <person name="Nunn H.S."/>
            <person name="Stevenson B.S."/>
            <person name="Bojanowski C.L."/>
            <person name="Crookes-Goodson W.J."/>
        </authorList>
    </citation>
    <scope>NUCLEOTIDE SEQUENCE [LARGE SCALE GENOMIC DNA]</scope>
    <source>
        <strain evidence="3 4">D216</strain>
    </source>
</reference>
<evidence type="ECO:0000259" key="2">
    <source>
        <dbReference type="SMART" id="SM01408"/>
    </source>
</evidence>
<evidence type="ECO:0000313" key="4">
    <source>
        <dbReference type="Proteomes" id="UP000319257"/>
    </source>
</evidence>
<dbReference type="Proteomes" id="UP000319257">
    <property type="component" value="Unassembled WGS sequence"/>
</dbReference>
<feature type="compositionally biased region" description="Polar residues" evidence="1">
    <location>
        <begin position="532"/>
        <end position="560"/>
    </location>
</feature>
<feature type="compositionally biased region" description="Polar residues" evidence="1">
    <location>
        <begin position="487"/>
        <end position="496"/>
    </location>
</feature>
<keyword evidence="4" id="KW-1185">Reference proteome</keyword>
<dbReference type="PANTHER" id="PTHR10333:SF94">
    <property type="entry name" value="FINGER DOMAIN PROTEIN, PUTATIVE (AFU_ORTHOLOGUE AFUA_3G11940)-RELATED"/>
    <property type="match status" value="1"/>
</dbReference>
<feature type="region of interest" description="Disordered" evidence="1">
    <location>
        <begin position="1"/>
        <end position="39"/>
    </location>
</feature>
<dbReference type="Gene3D" id="3.30.40.10">
    <property type="entry name" value="Zinc/RING finger domain, C3HC4 (zinc finger)"/>
    <property type="match status" value="1"/>
</dbReference>
<dbReference type="PANTHER" id="PTHR10333">
    <property type="entry name" value="INHIBITOR OF GROWTH PROTEIN"/>
    <property type="match status" value="1"/>
</dbReference>
<feature type="region of interest" description="Disordered" evidence="1">
    <location>
        <begin position="426"/>
        <end position="726"/>
    </location>
</feature>
<dbReference type="SUPFAM" id="SSF57903">
    <property type="entry name" value="FYVE/PHD zinc finger"/>
    <property type="match status" value="1"/>
</dbReference>
<dbReference type="GO" id="GO:0004402">
    <property type="term" value="F:histone acetyltransferase activity"/>
    <property type="evidence" value="ECO:0007669"/>
    <property type="project" value="TreeGrafter"/>
</dbReference>
<accession>A0A507B4P9</accession>
<dbReference type="AlphaFoldDB" id="A0A507B4P9"/>
<proteinExistence type="predicted"/>
<feature type="compositionally biased region" description="Basic residues" evidence="1">
    <location>
        <begin position="243"/>
        <end position="255"/>
    </location>
</feature>
<protein>
    <recommendedName>
        <fullName evidence="2">Inhibitor of growth protein N-terminal histone-binding domain-containing protein</fullName>
    </recommendedName>
</protein>
<evidence type="ECO:0000313" key="3">
    <source>
        <dbReference type="EMBL" id="TPX12051.1"/>
    </source>
</evidence>
<dbReference type="InterPro" id="IPR013083">
    <property type="entry name" value="Znf_RING/FYVE/PHD"/>
</dbReference>
<dbReference type="STRING" id="1093900.A0A507B4P9"/>
<name>A0A507B4P9_9PEZI</name>
<feature type="compositionally biased region" description="Basic and acidic residues" evidence="1">
    <location>
        <begin position="589"/>
        <end position="603"/>
    </location>
</feature>
<dbReference type="EMBL" id="SKBQ01000043">
    <property type="protein sequence ID" value="TPX12051.1"/>
    <property type="molecule type" value="Genomic_DNA"/>
</dbReference>
<dbReference type="CDD" id="cd17017">
    <property type="entry name" value="ING_Yng1p"/>
    <property type="match status" value="1"/>
</dbReference>
<feature type="compositionally biased region" description="Basic residues" evidence="1">
    <location>
        <begin position="688"/>
        <end position="700"/>
    </location>
</feature>
<feature type="domain" description="Inhibitor of growth protein N-terminal histone-binding" evidence="2">
    <location>
        <begin position="48"/>
        <end position="151"/>
    </location>
</feature>
<dbReference type="SMART" id="SM01408">
    <property type="entry name" value="ING"/>
    <property type="match status" value="1"/>
</dbReference>
<feature type="compositionally biased region" description="Acidic residues" evidence="1">
    <location>
        <begin position="710"/>
        <end position="725"/>
    </location>
</feature>
<feature type="region of interest" description="Disordered" evidence="1">
    <location>
        <begin position="159"/>
        <end position="199"/>
    </location>
</feature>
<feature type="compositionally biased region" description="Acidic residues" evidence="1">
    <location>
        <begin position="215"/>
        <end position="229"/>
    </location>
</feature>
<feature type="region of interest" description="Disordered" evidence="1">
    <location>
        <begin position="215"/>
        <end position="265"/>
    </location>
</feature>
<dbReference type="GO" id="GO:0000123">
    <property type="term" value="C:histone acetyltransferase complex"/>
    <property type="evidence" value="ECO:0007669"/>
    <property type="project" value="TreeGrafter"/>
</dbReference>
<dbReference type="InParanoid" id="A0A507B4P9"/>
<evidence type="ECO:0000256" key="1">
    <source>
        <dbReference type="SAM" id="MobiDB-lite"/>
    </source>
</evidence>
<dbReference type="OrthoDB" id="5411773at2759"/>
<dbReference type="RefSeq" id="XP_030993762.1">
    <property type="nucleotide sequence ID" value="XM_031141880.1"/>
</dbReference>
<dbReference type="GeneID" id="41974613"/>
<dbReference type="GO" id="GO:0005634">
    <property type="term" value="C:nucleus"/>
    <property type="evidence" value="ECO:0007669"/>
    <property type="project" value="TreeGrafter"/>
</dbReference>
<organism evidence="3 4">
    <name type="scientific">Thyridium curvatum</name>
    <dbReference type="NCBI Taxonomy" id="1093900"/>
    <lineage>
        <taxon>Eukaryota</taxon>
        <taxon>Fungi</taxon>
        <taxon>Dikarya</taxon>
        <taxon>Ascomycota</taxon>
        <taxon>Pezizomycotina</taxon>
        <taxon>Sordariomycetes</taxon>
        <taxon>Sordariomycetidae</taxon>
        <taxon>Thyridiales</taxon>
        <taxon>Thyridiaceae</taxon>
        <taxon>Thyridium</taxon>
    </lineage>
</organism>
<dbReference type="InterPro" id="IPR024610">
    <property type="entry name" value="ING_N_histone-binding"/>
</dbReference>
<sequence length="763" mass="82241">MEGPGADPGEGVSPRRKTSVEQAMPSFGAMSNPLDSLDLRADPDAQATVTDFLDFTEYLPADIMRSLTLIGQLDQTYIDASTNVHDLTTTWGRLPDMPPEERPAAVQVRADISQNLNRALSSRVYSHAEAVRMADNVSRHYNRAKIILGKLQTMMENYPTAEEQKSPVAARSPQMSRTPKISVRSEGGQRVRRQRVSRITVPGEVLAPYELDYESYTEESDDESEDDDSSPPRETPAAPPRIKLLKTPKTPKARMPRPTMTGQGFHPLSTSGVLAQLKPPPDDAVPGSADAPWLQLTAYELAKLRKRMKKNAQWTPSETMIARELKVLGRGVEAWRAAKKAAEDEDRPFENTLPVSVVDENGVSGPPLGALSIDAALAAEDKQNTNRGMKLNAAKKIKRESLAQLAAQEAEESARKLREAAKAIFAPNAAAVQAPGKTPGNVKPPRKRKRDSQPEADAEKPDMSESPAQKPQPKRPKTETPVPIPQPTLQAASSSAPAHETPVHPPLLSAGNPAVKPKSTTPVPVPIPPGQDHSNSKLSLSNSPASVASTPGSNTVTTTVPLKPPADTHIPPPIHSPKKSTTPILPPVRETRTREAARKEQARESLPPVKPPSRAATPAASEPLRRPMSRGKASSQEPPASLAVDRPRRASTARNTPVPEVRQPGKRPKRPAPGIISRTNSGGNSAVGKRKAAPKKKRGAPKKDKGQPDAEIEVEVDDEGNVIDPDEPRYCLCNGVSFGTMIQCDNTDVSSDRALPSISSSMA</sequence>
<dbReference type="Gene3D" id="6.10.140.1740">
    <property type="match status" value="1"/>
</dbReference>
<feature type="compositionally biased region" description="Basic and acidic residues" evidence="1">
    <location>
        <begin position="451"/>
        <end position="463"/>
    </location>
</feature>
<dbReference type="InterPro" id="IPR011011">
    <property type="entry name" value="Znf_FYVE_PHD"/>
</dbReference>
<dbReference type="GO" id="GO:0006355">
    <property type="term" value="P:regulation of DNA-templated transcription"/>
    <property type="evidence" value="ECO:0007669"/>
    <property type="project" value="TreeGrafter"/>
</dbReference>